<feature type="domain" description="Beta-lactamase-related" evidence="1">
    <location>
        <begin position="13"/>
        <end position="122"/>
    </location>
</feature>
<sequence>MYRYRAGYVTGSKKLSLDDYVTKYIPTFRLENKPAGEMTTIRDLLCHRLGFKTFEGDFTFYNTDLTRAQIIDRLGRMKATYPFRTKWGYTNAAFLTAGEIIQRATGQTSGNVFKTKYFCPIGDDEYIGANGRYAKII</sequence>
<dbReference type="PANTHER" id="PTHR46825">
    <property type="entry name" value="D-ALANYL-D-ALANINE-CARBOXYPEPTIDASE/ENDOPEPTIDASE AMPH"/>
    <property type="match status" value="1"/>
</dbReference>
<evidence type="ECO:0000313" key="2">
    <source>
        <dbReference type="EMBL" id="NNU34522.1"/>
    </source>
</evidence>
<protein>
    <submittedName>
        <fullName evidence="2">Beta-lactamase family protein</fullName>
    </submittedName>
</protein>
<dbReference type="InterPro" id="IPR050491">
    <property type="entry name" value="AmpC-like"/>
</dbReference>
<comment type="caution">
    <text evidence="2">The sequence shown here is derived from an EMBL/GenBank/DDBJ whole genome shotgun (WGS) entry which is preliminary data.</text>
</comment>
<dbReference type="PANTHER" id="PTHR46825:SF15">
    <property type="entry name" value="BETA-LACTAMASE-RELATED DOMAIN-CONTAINING PROTEIN"/>
    <property type="match status" value="1"/>
</dbReference>
<reference evidence="2 3" key="1">
    <citation type="submission" date="2020-05" db="EMBL/GenBank/DDBJ databases">
        <authorList>
            <person name="Khan S.A."/>
            <person name="Jeon C.O."/>
            <person name="Chun B.H."/>
        </authorList>
    </citation>
    <scope>NUCLEOTIDE SEQUENCE [LARGE SCALE GENOMIC DNA]</scope>
    <source>
        <strain evidence="2 3">S1162</strain>
    </source>
</reference>
<dbReference type="Proteomes" id="UP000566071">
    <property type="component" value="Unassembled WGS sequence"/>
</dbReference>
<dbReference type="SUPFAM" id="SSF56601">
    <property type="entry name" value="beta-lactamase/transpeptidase-like"/>
    <property type="match status" value="1"/>
</dbReference>
<gene>
    <name evidence="2" type="ORF">HK413_11130</name>
</gene>
<keyword evidence="3" id="KW-1185">Reference proteome</keyword>
<accession>A0ABX1W7H8</accession>
<evidence type="ECO:0000259" key="1">
    <source>
        <dbReference type="Pfam" id="PF00144"/>
    </source>
</evidence>
<proteinExistence type="predicted"/>
<evidence type="ECO:0000313" key="3">
    <source>
        <dbReference type="Proteomes" id="UP000566071"/>
    </source>
</evidence>
<name>A0ABX1W7H8_9SPHI</name>
<dbReference type="InterPro" id="IPR012338">
    <property type="entry name" value="Beta-lactam/transpept-like"/>
</dbReference>
<dbReference type="EMBL" id="JABFCR010000051">
    <property type="protein sequence ID" value="NNU34522.1"/>
    <property type="molecule type" value="Genomic_DNA"/>
</dbReference>
<dbReference type="Pfam" id="PF00144">
    <property type="entry name" value="Beta-lactamase"/>
    <property type="match status" value="1"/>
</dbReference>
<dbReference type="Gene3D" id="3.40.710.10">
    <property type="entry name" value="DD-peptidase/beta-lactamase superfamily"/>
    <property type="match status" value="1"/>
</dbReference>
<organism evidence="2 3">
    <name type="scientific">Mucilaginibacter humi</name>
    <dbReference type="NCBI Taxonomy" id="2732510"/>
    <lineage>
        <taxon>Bacteria</taxon>
        <taxon>Pseudomonadati</taxon>
        <taxon>Bacteroidota</taxon>
        <taxon>Sphingobacteriia</taxon>
        <taxon>Sphingobacteriales</taxon>
        <taxon>Sphingobacteriaceae</taxon>
        <taxon>Mucilaginibacter</taxon>
    </lineage>
</organism>
<dbReference type="InterPro" id="IPR001466">
    <property type="entry name" value="Beta-lactam-related"/>
</dbReference>